<keyword evidence="9" id="KW-1185">Reference proteome</keyword>
<dbReference type="Proteomes" id="UP001164305">
    <property type="component" value="Chromosome"/>
</dbReference>
<feature type="domain" description="Metallo-beta-lactamase" evidence="7">
    <location>
        <begin position="540"/>
        <end position="717"/>
    </location>
</feature>
<evidence type="ECO:0000256" key="1">
    <source>
        <dbReference type="ARBA" id="ARBA00004651"/>
    </source>
</evidence>
<sequence>MPGRPDLRLLPAACVLWVLAAIGTAQGVQGALAALGLLTVAALVPVLLTGRREALRLLAGHAALVGVGLCLLLPALAREESAREQLEHAADEHLVVTLTVRPVADAEAPRSARPWDDGTVQFSAQARRGEIRLGRDRAHLATGVRVLVRGDADEPARDGAAGTLGTVRTGDTVRVTGTIAVDGSLVVVRVGALESLVPADGVRAGLRARAREATASLPPDEAALVRGMTSGDTTGMSEEAEDAMRSAGLSHLVAVSGANILLVLGAVLGPLLLLGVPRRPRIVAAAVVGAAYVSLVGDQPSVARAATMAVPLLAARLAGVRASPVAALGATLAVWTTLSPQTASSIGFVLSALATGAILILAPPAARALVELSRERLGEGAALVIAVPLVAQLACTPVLILLAPEISLWTVAANIVVAPLVAPATVLGLLALLLGPVAPGAAHALDTVAAGGAHLILLVARRAATLPGSHLAVPEGPAGMLLGAVAVLLVIAGTAARHRAVVRWIAAAVLVALLAPVAVRHLPGTRGDDDWTVAACAVGQGDAIVLRSAPSPDAERRVMLVDTGPDPAVLTTCLDALRIDRIDLLVLTHPHADHIGGNAALTGRRLPARQWACPTVEGQRGTIGEAPVEAAVRGRTLDLAGLAVEVLWPVSVEQVRAVAARETSSPEQAEANDCSVVIAATWADGTRYVGLGDLEPEAQGELAALDPGPADIVKVAHHGSRRQDPALYTRLAPRLALIEVGQDNSFGHPAAATTTMLGLLGAPIVRTDRDGTAVLAPAGDGTALGEVRRVGPPR</sequence>
<dbReference type="InterPro" id="IPR052159">
    <property type="entry name" value="Competence_DNA_uptake"/>
</dbReference>
<feature type="transmembrane region" description="Helical" evidence="6">
    <location>
        <begin position="318"/>
        <end position="338"/>
    </location>
</feature>
<evidence type="ECO:0000256" key="5">
    <source>
        <dbReference type="ARBA" id="ARBA00023136"/>
    </source>
</evidence>
<dbReference type="PANTHER" id="PTHR30619">
    <property type="entry name" value="DNA INTERNALIZATION/COMPETENCE PROTEIN COMEC/REC2"/>
    <property type="match status" value="1"/>
</dbReference>
<feature type="transmembrane region" description="Helical" evidence="6">
    <location>
        <begin position="280"/>
        <end position="297"/>
    </location>
</feature>
<dbReference type="SMART" id="SM00849">
    <property type="entry name" value="Lactamase_B"/>
    <property type="match status" value="1"/>
</dbReference>
<gene>
    <name evidence="8" type="ORF">BRM3_11080</name>
</gene>
<proteinExistence type="predicted"/>
<feature type="transmembrane region" description="Helical" evidence="6">
    <location>
        <begin position="476"/>
        <end position="494"/>
    </location>
</feature>
<accession>A0ABY6FZ55</accession>
<reference evidence="8" key="1">
    <citation type="submission" date="2022-10" db="EMBL/GenBank/DDBJ databases">
        <title>Whole-Genome Sequencing of Brachybacterium huguangmaarense BRM-3, Isolated from Betula schmidtii.</title>
        <authorList>
            <person name="Haam D."/>
        </authorList>
    </citation>
    <scope>NUCLEOTIDE SEQUENCE</scope>
    <source>
        <strain evidence="8">BRM-3</strain>
    </source>
</reference>
<feature type="transmembrane region" description="Helical" evidence="6">
    <location>
        <begin position="501"/>
        <end position="519"/>
    </location>
</feature>
<dbReference type="InterPro" id="IPR004477">
    <property type="entry name" value="ComEC_N"/>
</dbReference>
<keyword evidence="3 6" id="KW-0812">Transmembrane</keyword>
<dbReference type="SUPFAM" id="SSF56281">
    <property type="entry name" value="Metallo-hydrolase/oxidoreductase"/>
    <property type="match status" value="1"/>
</dbReference>
<protein>
    <submittedName>
        <fullName evidence="8">ComEC/Rec2 family competence protein</fullName>
    </submittedName>
</protein>
<dbReference type="EMBL" id="CP107020">
    <property type="protein sequence ID" value="UYG16157.1"/>
    <property type="molecule type" value="Genomic_DNA"/>
</dbReference>
<dbReference type="RefSeq" id="WP_263593370.1">
    <property type="nucleotide sequence ID" value="NZ_CP107020.1"/>
</dbReference>
<comment type="subcellular location">
    <subcellularLocation>
        <location evidence="1">Cell membrane</location>
        <topology evidence="1">Multi-pass membrane protein</topology>
    </subcellularLocation>
</comment>
<evidence type="ECO:0000256" key="2">
    <source>
        <dbReference type="ARBA" id="ARBA00022475"/>
    </source>
</evidence>
<evidence type="ECO:0000259" key="7">
    <source>
        <dbReference type="SMART" id="SM00849"/>
    </source>
</evidence>
<feature type="transmembrane region" description="Helical" evidence="6">
    <location>
        <begin position="408"/>
        <end position="432"/>
    </location>
</feature>
<evidence type="ECO:0000313" key="8">
    <source>
        <dbReference type="EMBL" id="UYG16157.1"/>
    </source>
</evidence>
<evidence type="ECO:0000256" key="4">
    <source>
        <dbReference type="ARBA" id="ARBA00022989"/>
    </source>
</evidence>
<feature type="transmembrane region" description="Helical" evidence="6">
    <location>
        <begin position="57"/>
        <end position="77"/>
    </location>
</feature>
<organism evidence="8 9">
    <name type="scientific">Brachybacterium huguangmaarense</name>
    <dbReference type="NCBI Taxonomy" id="1652028"/>
    <lineage>
        <taxon>Bacteria</taxon>
        <taxon>Bacillati</taxon>
        <taxon>Actinomycetota</taxon>
        <taxon>Actinomycetes</taxon>
        <taxon>Micrococcales</taxon>
        <taxon>Dermabacteraceae</taxon>
        <taxon>Brachybacterium</taxon>
    </lineage>
</organism>
<dbReference type="InterPro" id="IPR036866">
    <property type="entry name" value="RibonucZ/Hydroxyglut_hydro"/>
</dbReference>
<keyword evidence="2" id="KW-1003">Cell membrane</keyword>
<name>A0ABY6FZ55_9MICO</name>
<evidence type="ECO:0000313" key="9">
    <source>
        <dbReference type="Proteomes" id="UP001164305"/>
    </source>
</evidence>
<dbReference type="Pfam" id="PF00753">
    <property type="entry name" value="Lactamase_B"/>
    <property type="match status" value="1"/>
</dbReference>
<dbReference type="InterPro" id="IPR035681">
    <property type="entry name" value="ComA-like_MBL"/>
</dbReference>
<dbReference type="NCBIfam" id="TIGR00360">
    <property type="entry name" value="ComEC_N-term"/>
    <property type="match status" value="1"/>
</dbReference>
<dbReference type="Gene3D" id="3.60.15.10">
    <property type="entry name" value="Ribonuclease Z/Hydroxyacylglutathione hydrolase-like"/>
    <property type="match status" value="1"/>
</dbReference>
<feature type="transmembrane region" description="Helical" evidence="6">
    <location>
        <begin position="252"/>
        <end position="274"/>
    </location>
</feature>
<evidence type="ECO:0000256" key="6">
    <source>
        <dbReference type="SAM" id="Phobius"/>
    </source>
</evidence>
<feature type="transmembrane region" description="Helical" evidence="6">
    <location>
        <begin position="382"/>
        <end position="402"/>
    </location>
</feature>
<feature type="transmembrane region" description="Helical" evidence="6">
    <location>
        <begin position="344"/>
        <end position="370"/>
    </location>
</feature>
<dbReference type="CDD" id="cd07731">
    <property type="entry name" value="ComA-like_MBL-fold"/>
    <property type="match status" value="1"/>
</dbReference>
<evidence type="ECO:0000256" key="3">
    <source>
        <dbReference type="ARBA" id="ARBA00022692"/>
    </source>
</evidence>
<keyword evidence="4 6" id="KW-1133">Transmembrane helix</keyword>
<dbReference type="InterPro" id="IPR001279">
    <property type="entry name" value="Metallo-B-lactamas"/>
</dbReference>
<dbReference type="Pfam" id="PF03772">
    <property type="entry name" value="Competence"/>
    <property type="match status" value="1"/>
</dbReference>
<dbReference type="PANTHER" id="PTHR30619:SF1">
    <property type="entry name" value="RECOMBINATION PROTEIN 2"/>
    <property type="match status" value="1"/>
</dbReference>
<keyword evidence="5 6" id="KW-0472">Membrane</keyword>